<accession>A0AA42JHV2</accession>
<comment type="caution">
    <text evidence="2">The sequence shown here is derived from an EMBL/GenBank/DDBJ whole genome shotgun (WGS) entry which is preliminary data.</text>
</comment>
<name>A0AA42JHV2_GLAPU</name>
<feature type="transmembrane region" description="Helical" evidence="1">
    <location>
        <begin position="7"/>
        <end position="28"/>
    </location>
</feature>
<dbReference type="EMBL" id="JAODIR010000097">
    <property type="protein sequence ID" value="MDD2169125.1"/>
    <property type="molecule type" value="Genomic_DNA"/>
</dbReference>
<keyword evidence="1" id="KW-1133">Transmembrane helix</keyword>
<protein>
    <submittedName>
        <fullName evidence="2">Uncharacterized protein</fullName>
    </submittedName>
</protein>
<keyword evidence="1" id="KW-0472">Membrane</keyword>
<evidence type="ECO:0000313" key="2">
    <source>
        <dbReference type="EMBL" id="MDD2169125.1"/>
    </source>
</evidence>
<dbReference type="AlphaFoldDB" id="A0AA42JHV2"/>
<proteinExistence type="predicted"/>
<organism evidence="2 3">
    <name type="scientific">Glaesserella parasuis</name>
    <name type="common">Haemophilus parasuis</name>
    <dbReference type="NCBI Taxonomy" id="738"/>
    <lineage>
        <taxon>Bacteria</taxon>
        <taxon>Pseudomonadati</taxon>
        <taxon>Pseudomonadota</taxon>
        <taxon>Gammaproteobacteria</taxon>
        <taxon>Pasteurellales</taxon>
        <taxon>Pasteurellaceae</taxon>
        <taxon>Glaesserella</taxon>
    </lineage>
</organism>
<reference evidence="2" key="1">
    <citation type="submission" date="2022-09" db="EMBL/GenBank/DDBJ databases">
        <title>Molecular characterization of Glaesserella parasuis strains circulating in commercial swine farms using whole-genome sequencing.</title>
        <authorList>
            <person name="Mugabi R."/>
            <person name="Clavijo M."/>
            <person name="Li G."/>
        </authorList>
    </citation>
    <scope>NUCLEOTIDE SEQUENCE</scope>
    <source>
        <strain evidence="2">0435-53</strain>
    </source>
</reference>
<dbReference type="RefSeq" id="WP_160433296.1">
    <property type="nucleotide sequence ID" value="NZ_JARUQU010000085.1"/>
</dbReference>
<keyword evidence="1" id="KW-0812">Transmembrane</keyword>
<dbReference type="Proteomes" id="UP001148834">
    <property type="component" value="Unassembled WGS sequence"/>
</dbReference>
<evidence type="ECO:0000256" key="1">
    <source>
        <dbReference type="SAM" id="Phobius"/>
    </source>
</evidence>
<evidence type="ECO:0000313" key="3">
    <source>
        <dbReference type="Proteomes" id="UP001148834"/>
    </source>
</evidence>
<gene>
    <name evidence="2" type="ORF">N5925_11215</name>
</gene>
<feature type="transmembrane region" description="Helical" evidence="1">
    <location>
        <begin position="40"/>
        <end position="61"/>
    </location>
</feature>
<sequence length="71" mass="8353">MKKILLSLFRVIIAACASSCIVYISLYIRGEVKESFLSFLLYAFPWFIFVLYMSIFAARLAKKYEKNKKQE</sequence>